<dbReference type="SUPFAM" id="SSF50156">
    <property type="entry name" value="PDZ domain-like"/>
    <property type="match status" value="1"/>
</dbReference>
<evidence type="ECO:0000256" key="3">
    <source>
        <dbReference type="ARBA" id="ARBA00023038"/>
    </source>
</evidence>
<dbReference type="InterPro" id="IPR050604">
    <property type="entry name" value="PDZ-LIM_domain"/>
</dbReference>
<dbReference type="AlphaFoldDB" id="A0A819NL31"/>
<dbReference type="SMART" id="SM00228">
    <property type="entry name" value="PDZ"/>
    <property type="match status" value="1"/>
</dbReference>
<organism evidence="7 8">
    <name type="scientific">Adineta steineri</name>
    <dbReference type="NCBI Taxonomy" id="433720"/>
    <lineage>
        <taxon>Eukaryota</taxon>
        <taxon>Metazoa</taxon>
        <taxon>Spiralia</taxon>
        <taxon>Gnathifera</taxon>
        <taxon>Rotifera</taxon>
        <taxon>Eurotatoria</taxon>
        <taxon>Bdelloidea</taxon>
        <taxon>Adinetida</taxon>
        <taxon>Adinetidae</taxon>
        <taxon>Adineta</taxon>
    </lineage>
</organism>
<dbReference type="SMART" id="SM00735">
    <property type="entry name" value="ZM"/>
    <property type="match status" value="1"/>
</dbReference>
<feature type="compositionally biased region" description="Polar residues" evidence="4">
    <location>
        <begin position="277"/>
        <end position="292"/>
    </location>
</feature>
<comment type="subcellular location">
    <subcellularLocation>
        <location evidence="1">Cytoplasm</location>
    </subcellularLocation>
</comment>
<evidence type="ECO:0000256" key="4">
    <source>
        <dbReference type="SAM" id="MobiDB-lite"/>
    </source>
</evidence>
<dbReference type="GO" id="GO:0001725">
    <property type="term" value="C:stress fiber"/>
    <property type="evidence" value="ECO:0007669"/>
    <property type="project" value="TreeGrafter"/>
</dbReference>
<dbReference type="Gene3D" id="2.30.42.10">
    <property type="match status" value="1"/>
</dbReference>
<dbReference type="GO" id="GO:0031941">
    <property type="term" value="C:filamentous actin"/>
    <property type="evidence" value="ECO:0007669"/>
    <property type="project" value="TreeGrafter"/>
</dbReference>
<feature type="region of interest" description="Disordered" evidence="4">
    <location>
        <begin position="247"/>
        <end position="306"/>
    </location>
</feature>
<dbReference type="GO" id="GO:0030018">
    <property type="term" value="C:Z disc"/>
    <property type="evidence" value="ECO:0007669"/>
    <property type="project" value="TreeGrafter"/>
</dbReference>
<dbReference type="FunFam" id="2.30.42.10:FF:000055">
    <property type="entry name" value="PDZ and LIM domain protein 3"/>
    <property type="match status" value="1"/>
</dbReference>
<dbReference type="GO" id="GO:0051371">
    <property type="term" value="F:muscle alpha-actinin binding"/>
    <property type="evidence" value="ECO:0007669"/>
    <property type="project" value="TreeGrafter"/>
</dbReference>
<evidence type="ECO:0000256" key="1">
    <source>
        <dbReference type="ARBA" id="ARBA00004496"/>
    </source>
</evidence>
<dbReference type="CDD" id="cd23068">
    <property type="entry name" value="PDZ_ZASP52-like"/>
    <property type="match status" value="1"/>
</dbReference>
<dbReference type="EMBL" id="CAJNON010000005">
    <property type="protein sequence ID" value="CAF0749838.1"/>
    <property type="molecule type" value="Genomic_DNA"/>
</dbReference>
<keyword evidence="3" id="KW-0479">Metal-binding</keyword>
<sequence>MNSPMRIHLEREATDRPWGFRLQGGSDFSIPLSIQLVNPDTPAHAYGLNAGDQVISINGRDVTRISHQEAKMEITRAGNDLDLTVIKGVVNQQSIASPQSMSQLKTGPVHQMPTPQVVKPNFAQPNEPQTHIGSSHNRAAMPFDARVGNEMTYQAAKPSNWQPGDYTQEEPEHLRPKLMSFETSTAFNKDPLQREPWRPKAYRDTPQAPPPPRNVGTAVYHAQYNSPIGLYSDDKVLEAFKSQTGSLIDDIKGGSPNNNPPQPLNMYNPPQPPNMCSPEQQNQRSPTYQAVMNTPPPNISQSSEAKLSRSFRILEQDLGSVQGTAQIPKSVFEQRRQQQQQQQQQPTGFRSVRPPEEVPPEQQRRPYHTEYQVEHVQEKWMEPKFK</sequence>
<dbReference type="Pfam" id="PF00595">
    <property type="entry name" value="PDZ"/>
    <property type="match status" value="1"/>
</dbReference>
<keyword evidence="3" id="KW-0862">Zinc</keyword>
<feature type="compositionally biased region" description="Basic and acidic residues" evidence="4">
    <location>
        <begin position="191"/>
        <end position="203"/>
    </location>
</feature>
<accession>A0A819NL31</accession>
<dbReference type="OrthoDB" id="1293114at2759"/>
<reference evidence="7" key="1">
    <citation type="submission" date="2021-02" db="EMBL/GenBank/DDBJ databases">
        <authorList>
            <person name="Nowell W R."/>
        </authorList>
    </citation>
    <scope>NUCLEOTIDE SEQUENCE</scope>
</reference>
<dbReference type="PANTHER" id="PTHR24214:SF38">
    <property type="entry name" value="PDZ AND LIM DOMAIN PROTEIN ZASP-RELATED"/>
    <property type="match status" value="1"/>
</dbReference>
<protein>
    <recommendedName>
        <fullName evidence="5">PDZ domain-containing protein</fullName>
    </recommendedName>
</protein>
<dbReference type="GO" id="GO:0030036">
    <property type="term" value="P:actin cytoskeleton organization"/>
    <property type="evidence" value="ECO:0007669"/>
    <property type="project" value="TreeGrafter"/>
</dbReference>
<evidence type="ECO:0000313" key="7">
    <source>
        <dbReference type="EMBL" id="CAF3999042.1"/>
    </source>
</evidence>
<evidence type="ECO:0000313" key="8">
    <source>
        <dbReference type="Proteomes" id="UP000663881"/>
    </source>
</evidence>
<evidence type="ECO:0000259" key="5">
    <source>
        <dbReference type="PROSITE" id="PS50106"/>
    </source>
</evidence>
<proteinExistence type="predicted"/>
<gene>
    <name evidence="7" type="ORF">OKA104_LOCUS29667</name>
    <name evidence="6" type="ORF">VCS650_LOCUS1174</name>
</gene>
<keyword evidence="3" id="KW-0440">LIM domain</keyword>
<feature type="compositionally biased region" description="Pro residues" evidence="4">
    <location>
        <begin position="258"/>
        <end position="275"/>
    </location>
</feature>
<feature type="region of interest" description="Disordered" evidence="4">
    <location>
        <begin position="331"/>
        <end position="371"/>
    </location>
</feature>
<name>A0A819NL31_9BILA</name>
<dbReference type="GO" id="GO:0003779">
    <property type="term" value="F:actin binding"/>
    <property type="evidence" value="ECO:0007669"/>
    <property type="project" value="TreeGrafter"/>
</dbReference>
<feature type="region of interest" description="Disordered" evidence="4">
    <location>
        <begin position="184"/>
        <end position="215"/>
    </location>
</feature>
<evidence type="ECO:0000313" key="6">
    <source>
        <dbReference type="EMBL" id="CAF0749838.1"/>
    </source>
</evidence>
<dbReference type="GO" id="GO:0005912">
    <property type="term" value="C:adherens junction"/>
    <property type="evidence" value="ECO:0007669"/>
    <property type="project" value="TreeGrafter"/>
</dbReference>
<comment type="caution">
    <text evidence="7">The sequence shown here is derived from an EMBL/GenBank/DDBJ whole genome shotgun (WGS) entry which is preliminary data.</text>
</comment>
<evidence type="ECO:0000256" key="2">
    <source>
        <dbReference type="ARBA" id="ARBA00022490"/>
    </source>
</evidence>
<dbReference type="PANTHER" id="PTHR24214">
    <property type="entry name" value="PDZ AND LIM DOMAIN PROTEIN ZASP"/>
    <property type="match status" value="1"/>
</dbReference>
<keyword evidence="2" id="KW-0963">Cytoplasm</keyword>
<dbReference type="EMBL" id="CAJOAY010003055">
    <property type="protein sequence ID" value="CAF3999042.1"/>
    <property type="molecule type" value="Genomic_DNA"/>
</dbReference>
<feature type="compositionally biased region" description="Basic and acidic residues" evidence="4">
    <location>
        <begin position="362"/>
        <end position="371"/>
    </location>
</feature>
<dbReference type="GO" id="GO:0061061">
    <property type="term" value="P:muscle structure development"/>
    <property type="evidence" value="ECO:0007669"/>
    <property type="project" value="TreeGrafter"/>
</dbReference>
<dbReference type="PROSITE" id="PS50106">
    <property type="entry name" value="PDZ"/>
    <property type="match status" value="1"/>
</dbReference>
<dbReference type="InterPro" id="IPR006643">
    <property type="entry name" value="Zasp-like_motif"/>
</dbReference>
<dbReference type="InterPro" id="IPR001478">
    <property type="entry name" value="PDZ"/>
</dbReference>
<feature type="domain" description="PDZ" evidence="5">
    <location>
        <begin position="6"/>
        <end position="89"/>
    </location>
</feature>
<dbReference type="Proteomes" id="UP000663881">
    <property type="component" value="Unassembled WGS sequence"/>
</dbReference>
<dbReference type="Proteomes" id="UP000663891">
    <property type="component" value="Unassembled WGS sequence"/>
</dbReference>
<dbReference type="InterPro" id="IPR036034">
    <property type="entry name" value="PDZ_sf"/>
</dbReference>